<comment type="catalytic activity">
    <reaction evidence="7 8">
        <text>L-glutamyl-tRNA(Gln) + L-glutamine + ATP + H2O = L-glutaminyl-tRNA(Gln) + L-glutamate + ADP + phosphate + H(+)</text>
        <dbReference type="Rhea" id="RHEA:17521"/>
        <dbReference type="Rhea" id="RHEA-COMP:9681"/>
        <dbReference type="Rhea" id="RHEA-COMP:9684"/>
        <dbReference type="ChEBI" id="CHEBI:15377"/>
        <dbReference type="ChEBI" id="CHEBI:15378"/>
        <dbReference type="ChEBI" id="CHEBI:29985"/>
        <dbReference type="ChEBI" id="CHEBI:30616"/>
        <dbReference type="ChEBI" id="CHEBI:43474"/>
        <dbReference type="ChEBI" id="CHEBI:58359"/>
        <dbReference type="ChEBI" id="CHEBI:78520"/>
        <dbReference type="ChEBI" id="CHEBI:78521"/>
        <dbReference type="ChEBI" id="CHEBI:456216"/>
        <dbReference type="EC" id="6.3.5.7"/>
    </reaction>
</comment>
<reference evidence="10" key="1">
    <citation type="submission" date="2022-06" db="EMBL/GenBank/DDBJ databases">
        <title>Aquibacillus sp. a new bacterium isolated from soil saline samples.</title>
        <authorList>
            <person name="Galisteo C."/>
            <person name="De La Haba R."/>
            <person name="Sanchez-Porro C."/>
            <person name="Ventosa A."/>
        </authorList>
    </citation>
    <scope>NUCLEOTIDE SEQUENCE</scope>
    <source>
        <strain evidence="10">3ASR75-11</strain>
    </source>
</reference>
<dbReference type="PROSITE" id="PS00571">
    <property type="entry name" value="AMIDASES"/>
    <property type="match status" value="1"/>
</dbReference>
<dbReference type="InterPro" id="IPR036928">
    <property type="entry name" value="AS_sf"/>
</dbReference>
<comment type="similarity">
    <text evidence="1 8">Belongs to the amidase family. GatA subfamily.</text>
</comment>
<dbReference type="InterPro" id="IPR020556">
    <property type="entry name" value="Amidase_CS"/>
</dbReference>
<proteinExistence type="inferred from homology"/>
<comment type="function">
    <text evidence="6 8">Allows the formation of correctly charged Gln-tRNA(Gln) through the transamidation of misacylated Glu-tRNA(Gln) in organisms which lack glutaminyl-tRNA synthetase. The reaction takes place in the presence of glutamine and ATP through an activated gamma-phospho-Glu-tRNA(Gln).</text>
</comment>
<dbReference type="EMBL" id="JAMQKB010000014">
    <property type="protein sequence ID" value="MDC3425388.1"/>
    <property type="molecule type" value="Genomic_DNA"/>
</dbReference>
<dbReference type="HAMAP" id="MF_00120">
    <property type="entry name" value="GatA"/>
    <property type="match status" value="1"/>
</dbReference>
<dbReference type="AlphaFoldDB" id="A0A9X3WVL6"/>
<evidence type="ECO:0000259" key="9">
    <source>
        <dbReference type="Pfam" id="PF01425"/>
    </source>
</evidence>
<sequence length="489" mass="53787">MSLFDHTLTELQDKLHKKEIKVTDLVSESYQRIQEVDEQVKAFLTLNEEKAYEKAKQLDEQKLNDQSILFGIPIGIKDNIMTEGLRTTCGSQFLRNFENPLYDATVIKKLSKSNTVTIGKLNMDEFAMGSSNENSSYFSTRNPWNTDYVPGGSSGGSAAAVAAGEVFFSIGSDTGGSIRQPASFCGVVGLKPTYGFVSRFGLVAFASSLDQIGPITRTVEDNAHLLQALVGHDEMDTTSANVDIPNFADATKQDVKGLRIAVPQEYLQEGVSPEVKEAVLKALKTYEDMGATWEEVSLPHSRYAVAAYYLLASSEASANLARFDGVRYGVRSEKAENMLDMFKLSRSEGFGDEVKRRIMLGTFALSSGYYDAYYKKAQKVRTLIKQDFEKVFENYDVIVGPTAPTTAFKVGEKIDDPLTMYANDILTIPVNLAGVPGMSIPCGFSSEGLPIGLQIIGKHFDESTLYRAAYAFEQATDHHKQKPVLGGVR</sequence>
<dbReference type="RefSeq" id="WP_272437197.1">
    <property type="nucleotide sequence ID" value="NZ_JAMQKB010000014.1"/>
</dbReference>
<evidence type="ECO:0000256" key="2">
    <source>
        <dbReference type="ARBA" id="ARBA00022598"/>
    </source>
</evidence>
<evidence type="ECO:0000256" key="7">
    <source>
        <dbReference type="ARBA" id="ARBA00047407"/>
    </source>
</evidence>
<dbReference type="NCBIfam" id="TIGR00132">
    <property type="entry name" value="gatA"/>
    <property type="match status" value="1"/>
</dbReference>
<keyword evidence="4 8" id="KW-0067">ATP-binding</keyword>
<dbReference type="Pfam" id="PF01425">
    <property type="entry name" value="Amidase"/>
    <property type="match status" value="1"/>
</dbReference>
<feature type="active site" description="Charge relay system" evidence="8">
    <location>
        <position position="77"/>
    </location>
</feature>
<feature type="active site" description="Charge relay system" evidence="8">
    <location>
        <position position="153"/>
    </location>
</feature>
<accession>A0A9X3WVL6</accession>
<dbReference type="GO" id="GO:0005524">
    <property type="term" value="F:ATP binding"/>
    <property type="evidence" value="ECO:0007669"/>
    <property type="project" value="UniProtKB-KW"/>
</dbReference>
<dbReference type="PANTHER" id="PTHR11895:SF151">
    <property type="entry name" value="GLUTAMYL-TRNA(GLN) AMIDOTRANSFERASE SUBUNIT A"/>
    <property type="match status" value="1"/>
</dbReference>
<feature type="active site" description="Acyl-ester intermediate" evidence="8">
    <location>
        <position position="177"/>
    </location>
</feature>
<dbReference type="GO" id="GO:0006412">
    <property type="term" value="P:translation"/>
    <property type="evidence" value="ECO:0007669"/>
    <property type="project" value="UniProtKB-UniRule"/>
</dbReference>
<evidence type="ECO:0000256" key="1">
    <source>
        <dbReference type="ARBA" id="ARBA00008069"/>
    </source>
</evidence>
<evidence type="ECO:0000313" key="10">
    <source>
        <dbReference type="EMBL" id="MDC3425388.1"/>
    </source>
</evidence>
<comment type="subunit">
    <text evidence="8">Heterotrimer of A, B and C subunits.</text>
</comment>
<keyword evidence="3 8" id="KW-0547">Nucleotide-binding</keyword>
<gene>
    <name evidence="8 10" type="primary">gatA</name>
    <name evidence="10" type="ORF">NC797_12845</name>
</gene>
<feature type="domain" description="Amidase" evidence="9">
    <location>
        <begin position="24"/>
        <end position="465"/>
    </location>
</feature>
<dbReference type="PANTHER" id="PTHR11895">
    <property type="entry name" value="TRANSAMIDASE"/>
    <property type="match status" value="1"/>
</dbReference>
<dbReference type="InterPro" id="IPR000120">
    <property type="entry name" value="Amidase"/>
</dbReference>
<evidence type="ECO:0000256" key="3">
    <source>
        <dbReference type="ARBA" id="ARBA00022741"/>
    </source>
</evidence>
<dbReference type="Gene3D" id="3.90.1300.10">
    <property type="entry name" value="Amidase signature (AS) domain"/>
    <property type="match status" value="1"/>
</dbReference>
<dbReference type="Proteomes" id="UP001145050">
    <property type="component" value="Unassembled WGS sequence"/>
</dbReference>
<dbReference type="SUPFAM" id="SSF75304">
    <property type="entry name" value="Amidase signature (AS) enzymes"/>
    <property type="match status" value="1"/>
</dbReference>
<keyword evidence="11" id="KW-1185">Reference proteome</keyword>
<organism evidence="10 11">
    <name type="scientific">Terrihalobacillus insolitus</name>
    <dbReference type="NCBI Taxonomy" id="2950438"/>
    <lineage>
        <taxon>Bacteria</taxon>
        <taxon>Bacillati</taxon>
        <taxon>Bacillota</taxon>
        <taxon>Bacilli</taxon>
        <taxon>Bacillales</taxon>
        <taxon>Bacillaceae</taxon>
        <taxon>Terrihalobacillus</taxon>
    </lineage>
</organism>
<dbReference type="GO" id="GO:0050567">
    <property type="term" value="F:glutaminyl-tRNA synthase (glutamine-hydrolyzing) activity"/>
    <property type="evidence" value="ECO:0007669"/>
    <property type="project" value="UniProtKB-UniRule"/>
</dbReference>
<comment type="caution">
    <text evidence="10">The sequence shown here is derived from an EMBL/GenBank/DDBJ whole genome shotgun (WGS) entry which is preliminary data.</text>
</comment>
<evidence type="ECO:0000313" key="11">
    <source>
        <dbReference type="Proteomes" id="UP001145050"/>
    </source>
</evidence>
<dbReference type="InterPro" id="IPR023631">
    <property type="entry name" value="Amidase_dom"/>
</dbReference>
<evidence type="ECO:0000256" key="8">
    <source>
        <dbReference type="HAMAP-Rule" id="MF_00120"/>
    </source>
</evidence>
<dbReference type="EC" id="6.3.5.7" evidence="8"/>
<evidence type="ECO:0000256" key="4">
    <source>
        <dbReference type="ARBA" id="ARBA00022840"/>
    </source>
</evidence>
<evidence type="ECO:0000256" key="5">
    <source>
        <dbReference type="ARBA" id="ARBA00022917"/>
    </source>
</evidence>
<dbReference type="GO" id="GO:0030956">
    <property type="term" value="C:glutamyl-tRNA(Gln) amidotransferase complex"/>
    <property type="evidence" value="ECO:0007669"/>
    <property type="project" value="InterPro"/>
</dbReference>
<evidence type="ECO:0000256" key="6">
    <source>
        <dbReference type="ARBA" id="ARBA00025295"/>
    </source>
</evidence>
<keyword evidence="5 8" id="KW-0648">Protein biosynthesis</keyword>
<keyword evidence="2 8" id="KW-0436">Ligase</keyword>
<dbReference type="InterPro" id="IPR004412">
    <property type="entry name" value="GatA"/>
</dbReference>
<name>A0A9X3WVL6_9BACI</name>
<protein>
    <recommendedName>
        <fullName evidence="8">Glutamyl-tRNA(Gln) amidotransferase subunit A</fullName>
        <shortName evidence="8">Glu-ADT subunit A</shortName>
        <ecNumber evidence="8">6.3.5.7</ecNumber>
    </recommendedName>
</protein>